<name>A0A2N7TL61_9GAMM</name>
<reference evidence="2 3" key="1">
    <citation type="submission" date="2018-01" db="EMBL/GenBank/DDBJ databases">
        <title>Halomonas endophytica sp. nov., isolated from storage liquid in the stems of Populus euphratica.</title>
        <authorList>
            <person name="Chen C."/>
        </authorList>
    </citation>
    <scope>NUCLEOTIDE SEQUENCE [LARGE SCALE GENOMIC DNA]</scope>
    <source>
        <strain evidence="2 3">DSM 26881</strain>
    </source>
</reference>
<accession>A0A2N7TL61</accession>
<evidence type="ECO:0000256" key="1">
    <source>
        <dbReference type="SAM" id="MobiDB-lite"/>
    </source>
</evidence>
<organism evidence="2 3">
    <name type="scientific">Halomonas heilongjiangensis</name>
    <dbReference type="NCBI Taxonomy" id="1387883"/>
    <lineage>
        <taxon>Bacteria</taxon>
        <taxon>Pseudomonadati</taxon>
        <taxon>Pseudomonadota</taxon>
        <taxon>Gammaproteobacteria</taxon>
        <taxon>Oceanospirillales</taxon>
        <taxon>Halomonadaceae</taxon>
        <taxon>Halomonas</taxon>
    </lineage>
</organism>
<keyword evidence="3" id="KW-1185">Reference proteome</keyword>
<evidence type="ECO:0000313" key="2">
    <source>
        <dbReference type="EMBL" id="PMR68927.1"/>
    </source>
</evidence>
<gene>
    <name evidence="2" type="ORF">C1H66_13025</name>
</gene>
<proteinExistence type="predicted"/>
<protein>
    <submittedName>
        <fullName evidence="2">Uncharacterized protein</fullName>
    </submittedName>
</protein>
<dbReference type="EMBL" id="PNRE01000057">
    <property type="protein sequence ID" value="PMR68927.1"/>
    <property type="molecule type" value="Genomic_DNA"/>
</dbReference>
<sequence>MGERLSPWLLSCSGWPLCCRCSRQRFGWHEKVQEQRRTPVSWNMGNQGLSPNCIRASTGRRRAPRRGGRRPRPACRR</sequence>
<comment type="caution">
    <text evidence="2">The sequence shown here is derived from an EMBL/GenBank/DDBJ whole genome shotgun (WGS) entry which is preliminary data.</text>
</comment>
<feature type="compositionally biased region" description="Basic residues" evidence="1">
    <location>
        <begin position="58"/>
        <end position="77"/>
    </location>
</feature>
<dbReference type="Proteomes" id="UP000235346">
    <property type="component" value="Unassembled WGS sequence"/>
</dbReference>
<evidence type="ECO:0000313" key="3">
    <source>
        <dbReference type="Proteomes" id="UP000235346"/>
    </source>
</evidence>
<feature type="compositionally biased region" description="Polar residues" evidence="1">
    <location>
        <begin position="39"/>
        <end position="50"/>
    </location>
</feature>
<dbReference type="AlphaFoldDB" id="A0A2N7TL61"/>
<feature type="region of interest" description="Disordered" evidence="1">
    <location>
        <begin position="39"/>
        <end position="77"/>
    </location>
</feature>